<dbReference type="GO" id="GO:0046657">
    <property type="term" value="P:folic acid catabolic process"/>
    <property type="evidence" value="ECO:0007669"/>
    <property type="project" value="TreeGrafter"/>
</dbReference>
<organism evidence="3 4">
    <name type="scientific">Flintibacter faecis</name>
    <dbReference type="NCBI Taxonomy" id="2763047"/>
    <lineage>
        <taxon>Bacteria</taxon>
        <taxon>Bacillati</taxon>
        <taxon>Bacillota</taxon>
        <taxon>Clostridia</taxon>
        <taxon>Eubacteriales</taxon>
        <taxon>Flintibacter</taxon>
    </lineage>
</organism>
<dbReference type="RefSeq" id="WP_186877666.1">
    <property type="nucleotide sequence ID" value="NZ_JACOPN010000001.1"/>
</dbReference>
<evidence type="ECO:0000313" key="3">
    <source>
        <dbReference type="EMBL" id="MBC5716203.1"/>
    </source>
</evidence>
<dbReference type="InterPro" id="IPR036264">
    <property type="entry name" value="Bact_exopeptidase_dim_dom"/>
</dbReference>
<dbReference type="EMBL" id="JACOPN010000001">
    <property type="protein sequence ID" value="MBC5716203.1"/>
    <property type="molecule type" value="Genomic_DNA"/>
</dbReference>
<evidence type="ECO:0000256" key="1">
    <source>
        <dbReference type="PIRNR" id="PIRNR037226"/>
    </source>
</evidence>
<dbReference type="Gene3D" id="3.40.630.10">
    <property type="entry name" value="Zn peptidases"/>
    <property type="match status" value="1"/>
</dbReference>
<dbReference type="GO" id="GO:0071713">
    <property type="term" value="F:para-aminobenzoyl-glutamate hydrolase activity"/>
    <property type="evidence" value="ECO:0007669"/>
    <property type="project" value="TreeGrafter"/>
</dbReference>
<keyword evidence="4" id="KW-1185">Reference proteome</keyword>
<dbReference type="AlphaFoldDB" id="A0A8J6IYI6"/>
<protein>
    <recommendedName>
        <fullName evidence="1">Peptidase M20 domain-containing protein 2</fullName>
    </recommendedName>
</protein>
<dbReference type="InterPro" id="IPR011650">
    <property type="entry name" value="Peptidase_M20_dimer"/>
</dbReference>
<evidence type="ECO:0000259" key="2">
    <source>
        <dbReference type="Pfam" id="PF07687"/>
    </source>
</evidence>
<reference evidence="3" key="1">
    <citation type="submission" date="2020-08" db="EMBL/GenBank/DDBJ databases">
        <title>Genome public.</title>
        <authorList>
            <person name="Liu C."/>
            <person name="Sun Q."/>
        </authorList>
    </citation>
    <scope>NUCLEOTIDE SEQUENCE</scope>
    <source>
        <strain evidence="3">BX5</strain>
    </source>
</reference>
<comment type="caution">
    <text evidence="3">The sequence shown here is derived from an EMBL/GenBank/DDBJ whole genome shotgun (WGS) entry which is preliminary data.</text>
</comment>
<dbReference type="Pfam" id="PF01546">
    <property type="entry name" value="Peptidase_M20"/>
    <property type="match status" value="1"/>
</dbReference>
<dbReference type="InterPro" id="IPR017144">
    <property type="entry name" value="Xaa-Arg_dipeptidase"/>
</dbReference>
<gene>
    <name evidence="3" type="ORF">H8S55_02505</name>
</gene>
<dbReference type="GO" id="GO:0016805">
    <property type="term" value="F:dipeptidase activity"/>
    <property type="evidence" value="ECO:0007669"/>
    <property type="project" value="InterPro"/>
</dbReference>
<accession>A0A8J6IYI6</accession>
<dbReference type="InterPro" id="IPR052030">
    <property type="entry name" value="Peptidase_M20/M20A_hydrolases"/>
</dbReference>
<evidence type="ECO:0000313" key="4">
    <source>
        <dbReference type="Proteomes" id="UP000602260"/>
    </source>
</evidence>
<dbReference type="NCBIfam" id="TIGR01891">
    <property type="entry name" value="amidohydrolases"/>
    <property type="match status" value="1"/>
</dbReference>
<dbReference type="SUPFAM" id="SSF55031">
    <property type="entry name" value="Bacterial exopeptidase dimerisation domain"/>
    <property type="match status" value="1"/>
</dbReference>
<dbReference type="PIRSF" id="PIRSF037226">
    <property type="entry name" value="Amidohydrolase_ACY1L2_prd"/>
    <property type="match status" value="1"/>
</dbReference>
<proteinExistence type="inferred from homology"/>
<dbReference type="SUPFAM" id="SSF53187">
    <property type="entry name" value="Zn-dependent exopeptidases"/>
    <property type="match status" value="1"/>
</dbReference>
<feature type="domain" description="Peptidase M20 dimerisation" evidence="2">
    <location>
        <begin position="172"/>
        <end position="257"/>
    </location>
</feature>
<comment type="similarity">
    <text evidence="1">Belongs to the peptidase M20A family.</text>
</comment>
<name>A0A8J6IYI6_9FIRM</name>
<dbReference type="PANTHER" id="PTHR30575">
    <property type="entry name" value="PEPTIDASE M20"/>
    <property type="match status" value="1"/>
</dbReference>
<dbReference type="InterPro" id="IPR017439">
    <property type="entry name" value="Amidohydrolase"/>
</dbReference>
<dbReference type="Proteomes" id="UP000602260">
    <property type="component" value="Unassembled WGS sequence"/>
</dbReference>
<dbReference type="Pfam" id="PF07687">
    <property type="entry name" value="M20_dimer"/>
    <property type="match status" value="1"/>
</dbReference>
<dbReference type="GO" id="GO:0005737">
    <property type="term" value="C:cytoplasm"/>
    <property type="evidence" value="ECO:0007669"/>
    <property type="project" value="TreeGrafter"/>
</dbReference>
<sequence length="393" mass="42846">MISNDLSQAIQRHWHTAVALSDDLYAHPEIAHQEFRSSQKVVELLRQAGYQVEYPYMGYPTAFRGVLKNGEGPSAAILVEYDALPGLGHACGHNAHCAMAVLAALAMADLKDRFQGTIYVFGTPAEEEAGAKIGMAANGAFDGMSLATMIHSWSGPASISDMDVLSLRCYLMEFKGTSAHAVAGPWAGHSALAAARGFLSLIDARRESFTSDVHVNGIITDGGLCPAILPDRAELRIEFRTDSLSKLERLDDIIKKCAHGAASAMDCTVNFTKAFDDFADMVRVPVLEDTVEELLHEMGRASEPVRIPNGSSDVGNVSYHCPAIQPLLTIGDTFYALHTPEFREETLKEPAHQAIADGGKLIGSLILRTLTDEKFRDQVWQSYLTQREKKLDP</sequence>
<dbReference type="Gene3D" id="3.30.70.360">
    <property type="match status" value="1"/>
</dbReference>
<dbReference type="InterPro" id="IPR002933">
    <property type="entry name" value="Peptidase_M20"/>
</dbReference>
<dbReference type="PANTHER" id="PTHR30575:SF3">
    <property type="entry name" value="PEPTIDASE M20 DIMERISATION DOMAIN-CONTAINING PROTEIN"/>
    <property type="match status" value="1"/>
</dbReference>